<gene>
    <name evidence="1" type="ORF">KP79_PYT07251</name>
</gene>
<keyword evidence="2" id="KW-1185">Reference proteome</keyword>
<dbReference type="EMBL" id="NEDP02004373">
    <property type="protein sequence ID" value="OWF45853.1"/>
    <property type="molecule type" value="Genomic_DNA"/>
</dbReference>
<evidence type="ECO:0000313" key="2">
    <source>
        <dbReference type="Proteomes" id="UP000242188"/>
    </source>
</evidence>
<dbReference type="Proteomes" id="UP000242188">
    <property type="component" value="Unassembled WGS sequence"/>
</dbReference>
<proteinExistence type="predicted"/>
<name>A0A210QAU6_MIZYE</name>
<comment type="caution">
    <text evidence="1">The sequence shown here is derived from an EMBL/GenBank/DDBJ whole genome shotgun (WGS) entry which is preliminary data.</text>
</comment>
<accession>A0A210QAU6</accession>
<dbReference type="AlphaFoldDB" id="A0A210QAU6"/>
<organism evidence="1 2">
    <name type="scientific">Mizuhopecten yessoensis</name>
    <name type="common">Japanese scallop</name>
    <name type="synonym">Patinopecten yessoensis</name>
    <dbReference type="NCBI Taxonomy" id="6573"/>
    <lineage>
        <taxon>Eukaryota</taxon>
        <taxon>Metazoa</taxon>
        <taxon>Spiralia</taxon>
        <taxon>Lophotrochozoa</taxon>
        <taxon>Mollusca</taxon>
        <taxon>Bivalvia</taxon>
        <taxon>Autobranchia</taxon>
        <taxon>Pteriomorphia</taxon>
        <taxon>Pectinida</taxon>
        <taxon>Pectinoidea</taxon>
        <taxon>Pectinidae</taxon>
        <taxon>Mizuhopecten</taxon>
    </lineage>
</organism>
<dbReference type="OrthoDB" id="8959254at2759"/>
<evidence type="ECO:0000313" key="1">
    <source>
        <dbReference type="EMBL" id="OWF45853.1"/>
    </source>
</evidence>
<protein>
    <submittedName>
        <fullName evidence="1">Uncharacterized protein</fullName>
    </submittedName>
</protein>
<sequence>MLILLRCSSPTFSSDRPKLCNRQADPRLNRILTLSEFILAFGVYKHVMCEAHPSRRVELVLYERDIADMGTRYASGFYEYRLQFSLRAAAQLRYNNRPIDWSVRDNTLFCNIFFKYPSQIM</sequence>
<reference evidence="1 2" key="1">
    <citation type="journal article" date="2017" name="Nat. Ecol. Evol.">
        <title>Scallop genome provides insights into evolution of bilaterian karyotype and development.</title>
        <authorList>
            <person name="Wang S."/>
            <person name="Zhang J."/>
            <person name="Jiao W."/>
            <person name="Li J."/>
            <person name="Xun X."/>
            <person name="Sun Y."/>
            <person name="Guo X."/>
            <person name="Huan P."/>
            <person name="Dong B."/>
            <person name="Zhang L."/>
            <person name="Hu X."/>
            <person name="Sun X."/>
            <person name="Wang J."/>
            <person name="Zhao C."/>
            <person name="Wang Y."/>
            <person name="Wang D."/>
            <person name="Huang X."/>
            <person name="Wang R."/>
            <person name="Lv J."/>
            <person name="Li Y."/>
            <person name="Zhang Z."/>
            <person name="Liu B."/>
            <person name="Lu W."/>
            <person name="Hui Y."/>
            <person name="Liang J."/>
            <person name="Zhou Z."/>
            <person name="Hou R."/>
            <person name="Li X."/>
            <person name="Liu Y."/>
            <person name="Li H."/>
            <person name="Ning X."/>
            <person name="Lin Y."/>
            <person name="Zhao L."/>
            <person name="Xing Q."/>
            <person name="Dou J."/>
            <person name="Li Y."/>
            <person name="Mao J."/>
            <person name="Guo H."/>
            <person name="Dou H."/>
            <person name="Li T."/>
            <person name="Mu C."/>
            <person name="Jiang W."/>
            <person name="Fu Q."/>
            <person name="Fu X."/>
            <person name="Miao Y."/>
            <person name="Liu J."/>
            <person name="Yu Q."/>
            <person name="Li R."/>
            <person name="Liao H."/>
            <person name="Li X."/>
            <person name="Kong Y."/>
            <person name="Jiang Z."/>
            <person name="Chourrout D."/>
            <person name="Li R."/>
            <person name="Bao Z."/>
        </authorList>
    </citation>
    <scope>NUCLEOTIDE SEQUENCE [LARGE SCALE GENOMIC DNA]</scope>
    <source>
        <strain evidence="1 2">PY_sf001</strain>
    </source>
</reference>